<dbReference type="InterPro" id="IPR013397">
    <property type="entry name" value="CRISPR-assoc_prot_Csy1"/>
</dbReference>
<dbReference type="Pfam" id="PF09611">
    <property type="entry name" value="Cas_Csy1"/>
    <property type="match status" value="1"/>
</dbReference>
<dbReference type="Proteomes" id="UP000189431">
    <property type="component" value="Unassembled WGS sequence"/>
</dbReference>
<name>A0ABX3KNJ4_SALCS</name>
<proteinExistence type="predicted"/>
<dbReference type="NCBIfam" id="TIGR02564">
    <property type="entry name" value="cas_Csy1"/>
    <property type="match status" value="1"/>
</dbReference>
<dbReference type="EMBL" id="MUFR01000064">
    <property type="protein sequence ID" value="OOF32726.1"/>
    <property type="molecule type" value="Genomic_DNA"/>
</dbReference>
<evidence type="ECO:0000313" key="1">
    <source>
        <dbReference type="EMBL" id="OOF32726.1"/>
    </source>
</evidence>
<protein>
    <submittedName>
        <fullName evidence="1">Type I-F CRISPR-associated protein Csy1</fullName>
    </submittedName>
</protein>
<comment type="caution">
    <text evidence="1">The sequence shown here is derived from an EMBL/GenBank/DDBJ whole genome shotgun (WGS) entry which is preliminary data.</text>
</comment>
<keyword evidence="2" id="KW-1185">Reference proteome</keyword>
<sequence>MELNDTFVSAVQKTIQEYIDSVGISKVASRTLEKLEYKHKALLDDFYSKFKPYFKINKDIKNEVQSLKKKKIEKGASKAEKIEFNNQQLAELVGIANKFEILPDLKSIHQLLLRDVQRIKNWTIYEQWIDWALEFGDGSYLATHIAKLTHSSSKGSSIDFRYFETCKKYSRKYLTTKHELESLDAAYPDNKYSSITQLYNIEVEGCFIGDLLREDGRRYLCHLTDDLELLNVWNDSFSKKIKDENKKSYFLSKQVYFPIANDDYHLLLPLISSSLAHELHLEHKKRWDEPFKTAFEQKSNKKYSDQVVATYPNKASLHVTGSNHSNSSSLNGKRGGRILLMAALPPQWNAKLPSYSEYQSIFTRSLAYELWDEISELSRYLLLLKNKELSVSEPKRNAAVLAKLSAINDQFFNFIDSINNSESGIGWSLTSKLDIEYQILFEPWRVDDAALSLKKNNDWLNKISQDFGRWLNQQLNKDKQLKLTPIQAALWADCFFLDLKEFFAIKEVEL</sequence>
<organism evidence="1 2">
    <name type="scientific">Salinivibrio costicola subsp. alcaliphilus</name>
    <dbReference type="NCBI Taxonomy" id="272773"/>
    <lineage>
        <taxon>Bacteria</taxon>
        <taxon>Pseudomonadati</taxon>
        <taxon>Pseudomonadota</taxon>
        <taxon>Gammaproteobacteria</taxon>
        <taxon>Vibrionales</taxon>
        <taxon>Vibrionaceae</taxon>
        <taxon>Salinivibrio</taxon>
    </lineage>
</organism>
<evidence type="ECO:0000313" key="2">
    <source>
        <dbReference type="Proteomes" id="UP000189431"/>
    </source>
</evidence>
<reference evidence="2" key="1">
    <citation type="submission" date="2017-01" db="EMBL/GenBank/DDBJ databases">
        <title>Draft genome of the species Salinivibrio costicola subsp. alcaliphilus.</title>
        <authorList>
            <person name="Lopez-Hermoso C."/>
            <person name="De La Haba R."/>
            <person name="Sanchez-Porro C."/>
            <person name="Ventosa A."/>
        </authorList>
    </citation>
    <scope>NUCLEOTIDE SEQUENCE [LARGE SCALE GENOMIC DNA]</scope>
    <source>
        <strain evidence="2">CBH448</strain>
    </source>
</reference>
<dbReference type="RefSeq" id="WP_158075543.1">
    <property type="nucleotide sequence ID" value="NZ_MUFR01000064.1"/>
</dbReference>
<accession>A0ABX3KNJ4</accession>
<gene>
    <name evidence="1" type="ORF">BZJ21_14595</name>
</gene>